<protein>
    <submittedName>
        <fullName evidence="1">DgyrCDS8179</fullName>
    </submittedName>
</protein>
<comment type="caution">
    <text evidence="1">The sequence shown here is derived from an EMBL/GenBank/DDBJ whole genome shotgun (WGS) entry which is preliminary data.</text>
</comment>
<accession>A0A7I8VVT0</accession>
<dbReference type="Gene3D" id="3.80.10.10">
    <property type="entry name" value="Ribonuclease Inhibitor"/>
    <property type="match status" value="1"/>
</dbReference>
<gene>
    <name evidence="1" type="ORF">DGYR_LOCUS7792</name>
</gene>
<dbReference type="PANTHER" id="PTHR12904:SF23">
    <property type="entry name" value="PROTEIN ZER-1 HOMOLOG"/>
    <property type="match status" value="1"/>
</dbReference>
<evidence type="ECO:0000313" key="2">
    <source>
        <dbReference type="Proteomes" id="UP000549394"/>
    </source>
</evidence>
<keyword evidence="2" id="KW-1185">Reference proteome</keyword>
<dbReference type="EMBL" id="CAJFCJ010000010">
    <property type="protein sequence ID" value="CAD5119577.1"/>
    <property type="molecule type" value="Genomic_DNA"/>
</dbReference>
<evidence type="ECO:0000313" key="1">
    <source>
        <dbReference type="EMBL" id="CAD5119577.1"/>
    </source>
</evidence>
<dbReference type="SUPFAM" id="SSF52047">
    <property type="entry name" value="RNI-like"/>
    <property type="match status" value="1"/>
</dbReference>
<dbReference type="InterPro" id="IPR032675">
    <property type="entry name" value="LRR_dom_sf"/>
</dbReference>
<organism evidence="1 2">
    <name type="scientific">Dimorphilus gyrociliatus</name>
    <dbReference type="NCBI Taxonomy" id="2664684"/>
    <lineage>
        <taxon>Eukaryota</taxon>
        <taxon>Metazoa</taxon>
        <taxon>Spiralia</taxon>
        <taxon>Lophotrochozoa</taxon>
        <taxon>Annelida</taxon>
        <taxon>Polychaeta</taxon>
        <taxon>Polychaeta incertae sedis</taxon>
        <taxon>Dinophilidae</taxon>
        <taxon>Dimorphilus</taxon>
    </lineage>
</organism>
<dbReference type="PANTHER" id="PTHR12904">
    <property type="match status" value="1"/>
</dbReference>
<dbReference type="GO" id="GO:0031462">
    <property type="term" value="C:Cul2-RING ubiquitin ligase complex"/>
    <property type="evidence" value="ECO:0007669"/>
    <property type="project" value="TreeGrafter"/>
</dbReference>
<dbReference type="AlphaFoldDB" id="A0A7I8VVT0"/>
<dbReference type="Proteomes" id="UP000549394">
    <property type="component" value="Unassembled WGS sequence"/>
</dbReference>
<name>A0A7I8VVT0_9ANNE</name>
<sequence>MVKKVEVERLEDKCLNYLGKNTYILHAYKMMTPNFYLRWNLADSIFETIDMIENGINEKHLKLFKSKRSCLTRVEMNARFISKKSLRNLLKNHHLELVNISGVDEFPISEWLQYIETEYLRFLSIRNCRLFNNRKRELSCIKNFTNLRTLRLVSIPFHNQDLKDIINYIQLIKCLELTGTSVTDIQPVCQLPKLKIFIQTYYPASFNLEQIITLKPLKSLTIANDPTVEVNSYSIFDILLQRIFWPELEYLDISGKWKCNAFIMEPFLKRHTKLLCLGLVGVQFTRPFEYPSKIEIFGTANLLFLLNGLSACERDERRIFYLLDFFRKSYTFVLEGNYPILFINFFKSFKNLIYNCWDFRWHKDSLNRLITLCIKYSKKILIDKFQSIPNHEISSLVSACIKTLERLNCCYTTFEFVKLLYNSEFRILKNAQINNFATLKILFNFLQNVYDNTFSSWKNSYLREAHRKCNDVITYIFKHISEQEINDILEKNQIPVLKKFDKENPNFFLSNIKLITAWKLGHKRVIHVIGLHNQCLEAYKDAIKFFYQETNSSGPADRKICYLLILINKYFDDENWLKFFNEEFSSFVSIKLKNSEKEATASLSIEIIWNVLFRGILKKDIKKKKSRSHWPQIIINMLIGFEKWRNKQLKAPTVGESIWCSMKSYCLHDDDGRLFTNIEWIIDNCIQTLQEEFGKDVLDELREAKFSYGLEW</sequence>
<reference evidence="1 2" key="1">
    <citation type="submission" date="2020-08" db="EMBL/GenBank/DDBJ databases">
        <authorList>
            <person name="Hejnol A."/>
        </authorList>
    </citation>
    <scope>NUCLEOTIDE SEQUENCE [LARGE SCALE GENOMIC DNA]</scope>
</reference>
<proteinExistence type="predicted"/>
<dbReference type="InterPro" id="IPR051341">
    <property type="entry name" value="Zyg-11_UBL_adapter"/>
</dbReference>